<gene>
    <name evidence="4" type="ORF">PL336_08620</name>
    <name evidence="5" type="ORF">T7987_09030</name>
</gene>
<evidence type="ECO:0000313" key="5">
    <source>
        <dbReference type="EMBL" id="WPZ20339.1"/>
    </source>
</evidence>
<evidence type="ECO:0000313" key="4">
    <source>
        <dbReference type="EMBL" id="WCE68879.1"/>
    </source>
</evidence>
<dbReference type="Proteomes" id="UP001326567">
    <property type="component" value="Chromosome"/>
</dbReference>
<evidence type="ECO:0000259" key="3">
    <source>
        <dbReference type="Pfam" id="PF04355"/>
    </source>
</evidence>
<dbReference type="Proteomes" id="UP001210770">
    <property type="component" value="Chromosome"/>
</dbReference>
<dbReference type="Gene3D" id="3.30.1450.10">
    <property type="match status" value="1"/>
</dbReference>
<dbReference type="InterPro" id="IPR007450">
    <property type="entry name" value="BamE_dom"/>
</dbReference>
<dbReference type="EMBL" id="CP116423">
    <property type="protein sequence ID" value="WCE68879.1"/>
    <property type="molecule type" value="Genomic_DNA"/>
</dbReference>
<dbReference type="PROSITE" id="PS51257">
    <property type="entry name" value="PROKAR_LIPOPROTEIN"/>
    <property type="match status" value="1"/>
</dbReference>
<name>A0AAX3LJR7_9RHOB</name>
<keyword evidence="7" id="KW-1185">Reference proteome</keyword>
<dbReference type="GO" id="GO:0019867">
    <property type="term" value="C:outer membrane"/>
    <property type="evidence" value="ECO:0007669"/>
    <property type="project" value="InterPro"/>
</dbReference>
<dbReference type="AlphaFoldDB" id="A0AAX3LJR7"/>
<evidence type="ECO:0000256" key="2">
    <source>
        <dbReference type="ARBA" id="ARBA00023136"/>
    </source>
</evidence>
<dbReference type="RefSeq" id="WP_067265877.1">
    <property type="nucleotide sequence ID" value="NZ_CP116419.1"/>
</dbReference>
<keyword evidence="1" id="KW-0732">Signal</keyword>
<accession>A0AAX3LJR7</accession>
<evidence type="ECO:0000313" key="6">
    <source>
        <dbReference type="Proteomes" id="UP001210770"/>
    </source>
</evidence>
<reference evidence="4" key="1">
    <citation type="submission" date="2023-01" db="EMBL/GenBank/DDBJ databases">
        <title>Comparative genomic analysis of cold water coral derived Sulfitobacter faviae: insights into their metabolism and habitat adaptation.</title>
        <authorList>
            <person name="Guo Y."/>
            <person name="Lin S."/>
            <person name="Huang Z."/>
            <person name="Tang K."/>
            <person name="Wang X."/>
        </authorList>
    </citation>
    <scope>NUCLEOTIDE SEQUENCE</scope>
    <source>
        <strain evidence="4">SCSIO W_1865</strain>
    </source>
</reference>
<proteinExistence type="predicted"/>
<protein>
    <submittedName>
        <fullName evidence="4">Outer membrane protein assembly factor BamE</fullName>
    </submittedName>
</protein>
<dbReference type="EMBL" id="CP139725">
    <property type="protein sequence ID" value="WPZ20339.1"/>
    <property type="molecule type" value="Genomic_DNA"/>
</dbReference>
<organism evidence="4 6">
    <name type="scientific">Sulfitobacter faviae</name>
    <dbReference type="NCBI Taxonomy" id="1775881"/>
    <lineage>
        <taxon>Bacteria</taxon>
        <taxon>Pseudomonadati</taxon>
        <taxon>Pseudomonadota</taxon>
        <taxon>Alphaproteobacteria</taxon>
        <taxon>Rhodobacterales</taxon>
        <taxon>Roseobacteraceae</taxon>
        <taxon>Sulfitobacter</taxon>
    </lineage>
</organism>
<dbReference type="InterPro" id="IPR037873">
    <property type="entry name" value="BamE-like"/>
</dbReference>
<evidence type="ECO:0000313" key="7">
    <source>
        <dbReference type="Proteomes" id="UP001326567"/>
    </source>
</evidence>
<evidence type="ECO:0000256" key="1">
    <source>
        <dbReference type="ARBA" id="ARBA00022729"/>
    </source>
</evidence>
<keyword evidence="2" id="KW-0472">Membrane</keyword>
<feature type="domain" description="Outer membrane protein assembly factor BamE" evidence="3">
    <location>
        <begin position="34"/>
        <end position="109"/>
    </location>
</feature>
<reference evidence="5 7" key="2">
    <citation type="submission" date="2023-11" db="EMBL/GenBank/DDBJ databases">
        <title>From the Deep-Sea to the Surface: Bacterial Genomes Isolated from the Moytirra Hydrothermal Vent Plume.</title>
        <authorList>
            <person name="Major S.R."/>
        </authorList>
    </citation>
    <scope>NUCLEOTIDE SEQUENCE [LARGE SCALE GENOMIC DNA]</scope>
    <source>
        <strain evidence="5 7">OXR-9</strain>
    </source>
</reference>
<dbReference type="Pfam" id="PF04355">
    <property type="entry name" value="BamE"/>
    <property type="match status" value="1"/>
</dbReference>
<sequence>MRKTKQTGKTHLRIAGMGLALLLTACSPQYENHGYVPPQDQLEQVVVGSDTKESVAQKIGVPTVSGVLSDDSYYYVKMRKRALGFMAPKEIEREVVTVSFNEAGVVSNVERFGLERGQVVPLSRRVTTSPVADNTFLRQLLGNLGRFSPSAFGS</sequence>